<dbReference type="OrthoDB" id="6118920at2759"/>
<dbReference type="Pfam" id="PF13521">
    <property type="entry name" value="AAA_28"/>
    <property type="match status" value="1"/>
</dbReference>
<dbReference type="PANTHER" id="PTHR37512">
    <property type="entry name" value="TRIFUNCTIONAL NAD BIOSYNTHESIS/REGULATOR PROTEIN NADR"/>
    <property type="match status" value="1"/>
</dbReference>
<dbReference type="RefSeq" id="XP_037214835.1">
    <property type="nucleotide sequence ID" value="XM_037368867.1"/>
</dbReference>
<accession>A0A8H6S3N0</accession>
<dbReference type="EMBL" id="JACAZF010000012">
    <property type="protein sequence ID" value="KAF7292108.1"/>
    <property type="molecule type" value="Genomic_DNA"/>
</dbReference>
<feature type="domain" description="NadR/Ttd14 AAA" evidence="1">
    <location>
        <begin position="6"/>
        <end position="171"/>
    </location>
</feature>
<evidence type="ECO:0000313" key="3">
    <source>
        <dbReference type="Proteomes" id="UP000636479"/>
    </source>
</evidence>
<reference evidence="2" key="1">
    <citation type="submission" date="2020-05" db="EMBL/GenBank/DDBJ databases">
        <title>Mycena genomes resolve the evolution of fungal bioluminescence.</title>
        <authorList>
            <person name="Tsai I.J."/>
        </authorList>
    </citation>
    <scope>NUCLEOTIDE SEQUENCE</scope>
    <source>
        <strain evidence="2">171206Taipei</strain>
    </source>
</reference>
<gene>
    <name evidence="2" type="ORF">MIND_01237500</name>
</gene>
<dbReference type="InterPro" id="IPR052735">
    <property type="entry name" value="NAD_biosynth-regulator"/>
</dbReference>
<dbReference type="InterPro" id="IPR038727">
    <property type="entry name" value="NadR/Ttd14_AAA_dom"/>
</dbReference>
<dbReference type="Proteomes" id="UP000636479">
    <property type="component" value="Unassembled WGS sequence"/>
</dbReference>
<keyword evidence="3" id="KW-1185">Reference proteome</keyword>
<protein>
    <recommendedName>
        <fullName evidence="1">NadR/Ttd14 AAA domain-containing protein</fullName>
    </recommendedName>
</protein>
<name>A0A8H6S3N0_9AGAR</name>
<dbReference type="AlphaFoldDB" id="A0A8H6S3N0"/>
<proteinExistence type="predicted"/>
<dbReference type="InterPro" id="IPR027417">
    <property type="entry name" value="P-loop_NTPase"/>
</dbReference>
<dbReference type="PANTHER" id="PTHR37512:SF1">
    <property type="entry name" value="NADR_TTD14 AAA DOMAIN-CONTAINING PROTEIN"/>
    <property type="match status" value="1"/>
</dbReference>
<dbReference type="SUPFAM" id="SSF52540">
    <property type="entry name" value="P-loop containing nucleoside triphosphate hydrolases"/>
    <property type="match status" value="1"/>
</dbReference>
<comment type="caution">
    <text evidence="2">The sequence shown here is derived from an EMBL/GenBank/DDBJ whole genome shotgun (WGS) entry which is preliminary data.</text>
</comment>
<dbReference type="Gene3D" id="3.40.50.300">
    <property type="entry name" value="P-loop containing nucleotide triphosphate hydrolases"/>
    <property type="match status" value="1"/>
</dbReference>
<sequence>MQSSKRIYIVGPSSTGKSTLCGAIAARWGLTPKQHITEVARTVIKQLGLSRDHISNLEMQKAIMLAHLQKENESDQQKILLCDRSAVDPVVYSVFTSKDKDTANERKRALVTLPEFQTAIEGYRNSLFILLTPVSEWIVDDGFRHVGNEVDVTKIFQETLHELGIHYVEIGEETQKLEDRVNLVQHLAFGN</sequence>
<evidence type="ECO:0000259" key="1">
    <source>
        <dbReference type="Pfam" id="PF13521"/>
    </source>
</evidence>
<evidence type="ECO:0000313" key="2">
    <source>
        <dbReference type="EMBL" id="KAF7292108.1"/>
    </source>
</evidence>
<organism evidence="2 3">
    <name type="scientific">Mycena indigotica</name>
    <dbReference type="NCBI Taxonomy" id="2126181"/>
    <lineage>
        <taxon>Eukaryota</taxon>
        <taxon>Fungi</taxon>
        <taxon>Dikarya</taxon>
        <taxon>Basidiomycota</taxon>
        <taxon>Agaricomycotina</taxon>
        <taxon>Agaricomycetes</taxon>
        <taxon>Agaricomycetidae</taxon>
        <taxon>Agaricales</taxon>
        <taxon>Marasmiineae</taxon>
        <taxon>Mycenaceae</taxon>
        <taxon>Mycena</taxon>
    </lineage>
</organism>
<dbReference type="GeneID" id="59351383"/>